<name>A0A9D4VPP0_PEA</name>
<feature type="compositionally biased region" description="Basic residues" evidence="1">
    <location>
        <begin position="45"/>
        <end position="60"/>
    </location>
</feature>
<feature type="compositionally biased region" description="Polar residues" evidence="1">
    <location>
        <begin position="62"/>
        <end position="71"/>
    </location>
</feature>
<sequence length="326" mass="35789">MSKPSDSTPSKSIIDQSPHRIACANMDYLDVVTDVIPLSMVPRHVPTKRRARTHTGKKVRPSTVSKSSNPYGSVQILSSEIRNIDPSVAVKKPHYMNNLYLGPIKTTNVEPDVVASAKGSIVPKAVGSVESTEKPEFEKPESDSGIVSIDNPRSDKTLGQSSINDADKNIVDKIISVLISQILGIESNSDVVSDVTTSLAQTDHSIETLPEKYDGKSNSESVIVKSPKKYKEKDDSNCMFVDISDKEENVGVKKDQSTYIVNVEDLDSDDESIDLARPHEIVPASYFSLESLKYEELNEEGIISGPSPKATYYKLAKQVCNFENHC</sequence>
<dbReference type="AlphaFoldDB" id="A0A9D4VPP0"/>
<feature type="region of interest" description="Disordered" evidence="1">
    <location>
        <begin position="127"/>
        <end position="160"/>
    </location>
</feature>
<dbReference type="EMBL" id="JAMSHJ010000007">
    <property type="protein sequence ID" value="KAI5387401.1"/>
    <property type="molecule type" value="Genomic_DNA"/>
</dbReference>
<proteinExistence type="predicted"/>
<keyword evidence="3" id="KW-1185">Reference proteome</keyword>
<protein>
    <submittedName>
        <fullName evidence="2">Uncharacterized protein</fullName>
    </submittedName>
</protein>
<organism evidence="2 3">
    <name type="scientific">Pisum sativum</name>
    <name type="common">Garden pea</name>
    <name type="synonym">Lathyrus oleraceus</name>
    <dbReference type="NCBI Taxonomy" id="3888"/>
    <lineage>
        <taxon>Eukaryota</taxon>
        <taxon>Viridiplantae</taxon>
        <taxon>Streptophyta</taxon>
        <taxon>Embryophyta</taxon>
        <taxon>Tracheophyta</taxon>
        <taxon>Spermatophyta</taxon>
        <taxon>Magnoliopsida</taxon>
        <taxon>eudicotyledons</taxon>
        <taxon>Gunneridae</taxon>
        <taxon>Pentapetalae</taxon>
        <taxon>rosids</taxon>
        <taxon>fabids</taxon>
        <taxon>Fabales</taxon>
        <taxon>Fabaceae</taxon>
        <taxon>Papilionoideae</taxon>
        <taxon>50 kb inversion clade</taxon>
        <taxon>NPAAA clade</taxon>
        <taxon>Hologalegina</taxon>
        <taxon>IRL clade</taxon>
        <taxon>Fabeae</taxon>
        <taxon>Lathyrus</taxon>
    </lineage>
</organism>
<accession>A0A9D4VPP0</accession>
<reference evidence="2 3" key="1">
    <citation type="journal article" date="2022" name="Nat. Genet.">
        <title>Improved pea reference genome and pan-genome highlight genomic features and evolutionary characteristics.</title>
        <authorList>
            <person name="Yang T."/>
            <person name="Liu R."/>
            <person name="Luo Y."/>
            <person name="Hu S."/>
            <person name="Wang D."/>
            <person name="Wang C."/>
            <person name="Pandey M.K."/>
            <person name="Ge S."/>
            <person name="Xu Q."/>
            <person name="Li N."/>
            <person name="Li G."/>
            <person name="Huang Y."/>
            <person name="Saxena R.K."/>
            <person name="Ji Y."/>
            <person name="Li M."/>
            <person name="Yan X."/>
            <person name="He Y."/>
            <person name="Liu Y."/>
            <person name="Wang X."/>
            <person name="Xiang C."/>
            <person name="Varshney R.K."/>
            <person name="Ding H."/>
            <person name="Gao S."/>
            <person name="Zong X."/>
        </authorList>
    </citation>
    <scope>NUCLEOTIDE SEQUENCE [LARGE SCALE GENOMIC DNA]</scope>
    <source>
        <strain evidence="2 3">cv. Zhongwan 6</strain>
    </source>
</reference>
<dbReference type="Gramene" id="Psat07G0350800-T1">
    <property type="protein sequence ID" value="KAI5387401.1"/>
    <property type="gene ID" value="KIW84_073508"/>
</dbReference>
<comment type="caution">
    <text evidence="2">The sequence shown here is derived from an EMBL/GenBank/DDBJ whole genome shotgun (WGS) entry which is preliminary data.</text>
</comment>
<gene>
    <name evidence="2" type="ORF">KIW84_073508</name>
</gene>
<feature type="compositionally biased region" description="Basic and acidic residues" evidence="1">
    <location>
        <begin position="131"/>
        <end position="142"/>
    </location>
</feature>
<dbReference type="Proteomes" id="UP001058974">
    <property type="component" value="Chromosome 7"/>
</dbReference>
<evidence type="ECO:0000313" key="2">
    <source>
        <dbReference type="EMBL" id="KAI5387401.1"/>
    </source>
</evidence>
<evidence type="ECO:0000256" key="1">
    <source>
        <dbReference type="SAM" id="MobiDB-lite"/>
    </source>
</evidence>
<feature type="region of interest" description="Disordered" evidence="1">
    <location>
        <begin position="45"/>
        <end position="71"/>
    </location>
</feature>
<evidence type="ECO:0000313" key="3">
    <source>
        <dbReference type="Proteomes" id="UP001058974"/>
    </source>
</evidence>